<reference evidence="1" key="1">
    <citation type="submission" date="2022-04" db="EMBL/GenBank/DDBJ databases">
        <title>Carnegiea gigantea Genome sequencing and assembly v2.</title>
        <authorList>
            <person name="Copetti D."/>
            <person name="Sanderson M.J."/>
            <person name="Burquez A."/>
            <person name="Wojciechowski M.F."/>
        </authorList>
    </citation>
    <scope>NUCLEOTIDE SEQUENCE</scope>
    <source>
        <strain evidence="1">SGP5-SGP5p</strain>
        <tissue evidence="1">Aerial part</tissue>
    </source>
</reference>
<proteinExistence type="predicted"/>
<dbReference type="PANTHER" id="PTHR33710:SF71">
    <property type="entry name" value="ENDONUCLEASE_EXONUCLEASE_PHOSPHATASE DOMAIN-CONTAINING PROTEIN"/>
    <property type="match status" value="1"/>
</dbReference>
<evidence type="ECO:0000313" key="2">
    <source>
        <dbReference type="Proteomes" id="UP001153076"/>
    </source>
</evidence>
<dbReference type="Gene3D" id="3.60.10.10">
    <property type="entry name" value="Endonuclease/exonuclease/phosphatase"/>
    <property type="match status" value="1"/>
</dbReference>
<protein>
    <submittedName>
        <fullName evidence="1">Uncharacterized protein</fullName>
    </submittedName>
</protein>
<organism evidence="1 2">
    <name type="scientific">Carnegiea gigantea</name>
    <dbReference type="NCBI Taxonomy" id="171969"/>
    <lineage>
        <taxon>Eukaryota</taxon>
        <taxon>Viridiplantae</taxon>
        <taxon>Streptophyta</taxon>
        <taxon>Embryophyta</taxon>
        <taxon>Tracheophyta</taxon>
        <taxon>Spermatophyta</taxon>
        <taxon>Magnoliopsida</taxon>
        <taxon>eudicotyledons</taxon>
        <taxon>Gunneridae</taxon>
        <taxon>Pentapetalae</taxon>
        <taxon>Caryophyllales</taxon>
        <taxon>Cactineae</taxon>
        <taxon>Cactaceae</taxon>
        <taxon>Cactoideae</taxon>
        <taxon>Echinocereeae</taxon>
        <taxon>Carnegiea</taxon>
    </lineage>
</organism>
<accession>A0A9Q1GII6</accession>
<dbReference type="AlphaFoldDB" id="A0A9Q1GII6"/>
<evidence type="ECO:0000313" key="1">
    <source>
        <dbReference type="EMBL" id="KAJ8419273.1"/>
    </source>
</evidence>
<sequence>MGCTHGHCPEYVLSLGCVLGDFNTVLYPGDRIGGTDIHAHKVRPFADCLTACDLTEMRCRGPYYTWTNKTVWSRIDRVFINPYWCEPFGYSQVSYKANVLSNHTAMVIEPPTCPKQARGFQFFIDLIKQQSKADWVSYDDDCTAYFFAKAKQRKLETYLYEIQDEQGGHTQWQLAISGCKDRRNFRGEQGCLGKNYATKALLYLMASAASKIASEEQANKIQSPSDRSDMCTL</sequence>
<dbReference type="InterPro" id="IPR036691">
    <property type="entry name" value="Endo/exonu/phosph_ase_sf"/>
</dbReference>
<name>A0A9Q1GII6_9CARY</name>
<keyword evidence="2" id="KW-1185">Reference proteome</keyword>
<comment type="caution">
    <text evidence="1">The sequence shown here is derived from an EMBL/GenBank/DDBJ whole genome shotgun (WGS) entry which is preliminary data.</text>
</comment>
<gene>
    <name evidence="1" type="ORF">Cgig2_021084</name>
</gene>
<dbReference type="EMBL" id="JAKOGI010005658">
    <property type="protein sequence ID" value="KAJ8419273.1"/>
    <property type="molecule type" value="Genomic_DNA"/>
</dbReference>
<dbReference type="Proteomes" id="UP001153076">
    <property type="component" value="Unassembled WGS sequence"/>
</dbReference>
<dbReference type="SUPFAM" id="SSF56219">
    <property type="entry name" value="DNase I-like"/>
    <property type="match status" value="1"/>
</dbReference>
<dbReference type="PANTHER" id="PTHR33710">
    <property type="entry name" value="BNAC02G09200D PROTEIN"/>
    <property type="match status" value="1"/>
</dbReference>